<comment type="catalytic activity">
    <reaction evidence="7">
        <text>[thioredoxin]-dithiol + NADP(+) = [thioredoxin]-disulfide + NADPH + H(+)</text>
        <dbReference type="Rhea" id="RHEA:20345"/>
        <dbReference type="Rhea" id="RHEA-COMP:10698"/>
        <dbReference type="Rhea" id="RHEA-COMP:10700"/>
        <dbReference type="ChEBI" id="CHEBI:15378"/>
        <dbReference type="ChEBI" id="CHEBI:29950"/>
        <dbReference type="ChEBI" id="CHEBI:50058"/>
        <dbReference type="ChEBI" id="CHEBI:57783"/>
        <dbReference type="ChEBI" id="CHEBI:58349"/>
        <dbReference type="EC" id="1.8.1.9"/>
    </reaction>
</comment>
<accession>A0A9D0ZXC0</accession>
<keyword evidence="8" id="KW-0521">NADP</keyword>
<reference evidence="10" key="2">
    <citation type="journal article" date="2021" name="PeerJ">
        <title>Extensive microbial diversity within the chicken gut microbiome revealed by metagenomics and culture.</title>
        <authorList>
            <person name="Gilroy R."/>
            <person name="Ravi A."/>
            <person name="Getino M."/>
            <person name="Pursley I."/>
            <person name="Horton D.L."/>
            <person name="Alikhan N.F."/>
            <person name="Baker D."/>
            <person name="Gharbi K."/>
            <person name="Hall N."/>
            <person name="Watson M."/>
            <person name="Adriaenssens E.M."/>
            <person name="Foster-Nyarko E."/>
            <person name="Jarju S."/>
            <person name="Secka A."/>
            <person name="Antonio M."/>
            <person name="Oren A."/>
            <person name="Chaudhuri R.R."/>
            <person name="La Ragione R."/>
            <person name="Hildebrand F."/>
            <person name="Pallen M.J."/>
        </authorList>
    </citation>
    <scope>NUCLEOTIDE SEQUENCE</scope>
    <source>
        <strain evidence="10">ChiSjej3B21-11622</strain>
    </source>
</reference>
<dbReference type="InterPro" id="IPR023753">
    <property type="entry name" value="FAD/NAD-binding_dom"/>
</dbReference>
<evidence type="ECO:0000313" key="10">
    <source>
        <dbReference type="EMBL" id="HIQ96418.1"/>
    </source>
</evidence>
<dbReference type="GO" id="GO:0019430">
    <property type="term" value="P:removal of superoxide radicals"/>
    <property type="evidence" value="ECO:0007669"/>
    <property type="project" value="UniProtKB-UniRule"/>
</dbReference>
<evidence type="ECO:0000256" key="6">
    <source>
        <dbReference type="ARBA" id="ARBA00023284"/>
    </source>
</evidence>
<dbReference type="PRINTS" id="PR00469">
    <property type="entry name" value="PNDRDTASEII"/>
</dbReference>
<name>A0A9D0ZXC0_9FIRM</name>
<keyword evidence="3 7" id="KW-0274">FAD</keyword>
<dbReference type="PRINTS" id="PR00368">
    <property type="entry name" value="FADPNR"/>
</dbReference>
<keyword evidence="4 7" id="KW-0560">Oxidoreductase</keyword>
<dbReference type="GO" id="GO:0005737">
    <property type="term" value="C:cytoplasm"/>
    <property type="evidence" value="ECO:0007669"/>
    <property type="project" value="InterPro"/>
</dbReference>
<dbReference type="NCBIfam" id="TIGR01292">
    <property type="entry name" value="TRX_reduct"/>
    <property type="match status" value="1"/>
</dbReference>
<evidence type="ECO:0000313" key="11">
    <source>
        <dbReference type="Proteomes" id="UP000886886"/>
    </source>
</evidence>
<dbReference type="InterPro" id="IPR005982">
    <property type="entry name" value="Thioredox_Rdtase"/>
</dbReference>
<dbReference type="Gene3D" id="3.50.50.60">
    <property type="entry name" value="FAD/NAD(P)-binding domain"/>
    <property type="match status" value="2"/>
</dbReference>
<sequence>MGKIYDMVILGSGPAGLSAAIYAQRACLDTLVIEKEFTSGGQMASTYEVDNYPGLPGMGGFDMGMKFREHAEKLGASFVNAEVVSLQMEREIKVVSTMDACYKARTVVIATGARHRLLQVPGEEELTGMGVSYCATCDGAFFRDKTVAVVGGGDVAIEDAVFLARSCKKVYLIHRRDQLRGARSLQEKLFSLPNVEIVWNTVVTRIEGEDQVEAVKLHNNIEGTDSTRNLDGVFIAVGITPNSSIFKEMLSRDELGYIKADEECRTNVEGIYAAGDVRTKSLRQIVTAVADGANAVYAASEYLMRH</sequence>
<comment type="similarity">
    <text evidence="1 7">Belongs to the class-II pyridine nucleotide-disulfide oxidoreductase family.</text>
</comment>
<dbReference type="PANTHER" id="PTHR48105">
    <property type="entry name" value="THIOREDOXIN REDUCTASE 1-RELATED-RELATED"/>
    <property type="match status" value="1"/>
</dbReference>
<protein>
    <recommendedName>
        <fullName evidence="7">Thioredoxin reductase</fullName>
        <ecNumber evidence="7">1.8.1.9</ecNumber>
    </recommendedName>
</protein>
<comment type="caution">
    <text evidence="10">The sequence shown here is derived from an EMBL/GenBank/DDBJ whole genome shotgun (WGS) entry which is preliminary data.</text>
</comment>
<dbReference type="PROSITE" id="PS00573">
    <property type="entry name" value="PYRIDINE_REDOX_2"/>
    <property type="match status" value="1"/>
</dbReference>
<evidence type="ECO:0000256" key="1">
    <source>
        <dbReference type="ARBA" id="ARBA00009333"/>
    </source>
</evidence>
<evidence type="ECO:0000256" key="2">
    <source>
        <dbReference type="ARBA" id="ARBA00022630"/>
    </source>
</evidence>
<dbReference type="Proteomes" id="UP000886886">
    <property type="component" value="Unassembled WGS sequence"/>
</dbReference>
<evidence type="ECO:0000256" key="8">
    <source>
        <dbReference type="RuleBase" id="RU003881"/>
    </source>
</evidence>
<dbReference type="EC" id="1.8.1.9" evidence="7"/>
<keyword evidence="5" id="KW-1015">Disulfide bond</keyword>
<dbReference type="EMBL" id="DVFT01000112">
    <property type="protein sequence ID" value="HIQ96418.1"/>
    <property type="molecule type" value="Genomic_DNA"/>
</dbReference>
<feature type="domain" description="FAD/NAD(P)-binding" evidence="9">
    <location>
        <begin position="5"/>
        <end position="292"/>
    </location>
</feature>
<dbReference type="SUPFAM" id="SSF51905">
    <property type="entry name" value="FAD/NAD(P)-binding domain"/>
    <property type="match status" value="1"/>
</dbReference>
<dbReference type="InterPro" id="IPR050097">
    <property type="entry name" value="Ferredoxin-NADP_redctase_2"/>
</dbReference>
<comment type="subunit">
    <text evidence="7">Homodimer.</text>
</comment>
<dbReference type="InterPro" id="IPR036188">
    <property type="entry name" value="FAD/NAD-bd_sf"/>
</dbReference>
<evidence type="ECO:0000256" key="7">
    <source>
        <dbReference type="RuleBase" id="RU003880"/>
    </source>
</evidence>
<dbReference type="Pfam" id="PF07992">
    <property type="entry name" value="Pyr_redox_2"/>
    <property type="match status" value="1"/>
</dbReference>
<evidence type="ECO:0000256" key="4">
    <source>
        <dbReference type="ARBA" id="ARBA00023002"/>
    </source>
</evidence>
<keyword evidence="2 7" id="KW-0285">Flavoprotein</keyword>
<reference evidence="10" key="1">
    <citation type="submission" date="2020-10" db="EMBL/GenBank/DDBJ databases">
        <authorList>
            <person name="Gilroy R."/>
        </authorList>
    </citation>
    <scope>NUCLEOTIDE SEQUENCE</scope>
    <source>
        <strain evidence="10">ChiSjej3B21-11622</strain>
    </source>
</reference>
<comment type="cofactor">
    <cofactor evidence="8">
        <name>FAD</name>
        <dbReference type="ChEBI" id="CHEBI:57692"/>
    </cofactor>
    <text evidence="8">Binds 1 FAD per subunit.</text>
</comment>
<dbReference type="GO" id="GO:0004791">
    <property type="term" value="F:thioredoxin-disulfide reductase (NADPH) activity"/>
    <property type="evidence" value="ECO:0007669"/>
    <property type="project" value="UniProtKB-UniRule"/>
</dbReference>
<evidence type="ECO:0000256" key="3">
    <source>
        <dbReference type="ARBA" id="ARBA00022827"/>
    </source>
</evidence>
<gene>
    <name evidence="10" type="primary">trxB</name>
    <name evidence="10" type="ORF">IAB26_07645</name>
</gene>
<organism evidence="10 11">
    <name type="scientific">Candidatus Limivivens merdigallinarum</name>
    <dbReference type="NCBI Taxonomy" id="2840859"/>
    <lineage>
        <taxon>Bacteria</taxon>
        <taxon>Bacillati</taxon>
        <taxon>Bacillota</taxon>
        <taxon>Clostridia</taxon>
        <taxon>Lachnospirales</taxon>
        <taxon>Lachnospiraceae</taxon>
        <taxon>Lachnospiraceae incertae sedis</taxon>
        <taxon>Candidatus Limivivens</taxon>
    </lineage>
</organism>
<keyword evidence="6 7" id="KW-0676">Redox-active center</keyword>
<evidence type="ECO:0000256" key="5">
    <source>
        <dbReference type="ARBA" id="ARBA00023157"/>
    </source>
</evidence>
<dbReference type="AlphaFoldDB" id="A0A9D0ZXC0"/>
<proteinExistence type="inferred from homology"/>
<dbReference type="InterPro" id="IPR008255">
    <property type="entry name" value="Pyr_nucl-diS_OxRdtase_2_AS"/>
</dbReference>
<evidence type="ECO:0000259" key="9">
    <source>
        <dbReference type="Pfam" id="PF07992"/>
    </source>
</evidence>